<dbReference type="PROSITE" id="PS50943">
    <property type="entry name" value="HTH_CROC1"/>
    <property type="match status" value="1"/>
</dbReference>
<reference evidence="4" key="1">
    <citation type="submission" date="2016-10" db="EMBL/GenBank/DDBJ databases">
        <authorList>
            <person name="Varghese N."/>
            <person name="Submissions S."/>
        </authorList>
    </citation>
    <scope>NUCLEOTIDE SEQUENCE [LARGE SCALE GENOMIC DNA]</scope>
    <source>
        <strain evidence="4">DSM 40318</strain>
    </source>
</reference>
<name>A0A1H4TNE3_STRMJ</name>
<accession>A0A1H4TNE3</accession>
<protein>
    <submittedName>
        <fullName evidence="3">Helix-turn-helix domain-containing protein</fullName>
    </submittedName>
</protein>
<evidence type="ECO:0000313" key="4">
    <source>
        <dbReference type="Proteomes" id="UP000198609"/>
    </source>
</evidence>
<dbReference type="SMART" id="SM00530">
    <property type="entry name" value="HTH_XRE"/>
    <property type="match status" value="1"/>
</dbReference>
<dbReference type="SUPFAM" id="SSF47413">
    <property type="entry name" value="lambda repressor-like DNA-binding domains"/>
    <property type="match status" value="1"/>
</dbReference>
<dbReference type="InterPro" id="IPR041413">
    <property type="entry name" value="MLTR_LBD"/>
</dbReference>
<dbReference type="Proteomes" id="UP000198609">
    <property type="component" value="Unassembled WGS sequence"/>
</dbReference>
<evidence type="ECO:0000256" key="1">
    <source>
        <dbReference type="SAM" id="MobiDB-lite"/>
    </source>
</evidence>
<proteinExistence type="predicted"/>
<dbReference type="AlphaFoldDB" id="A0A1H4TNE3"/>
<evidence type="ECO:0000313" key="3">
    <source>
        <dbReference type="EMBL" id="SEC57594.1"/>
    </source>
</evidence>
<feature type="domain" description="HTH cro/C1-type" evidence="2">
    <location>
        <begin position="43"/>
        <end position="97"/>
    </location>
</feature>
<dbReference type="InterPro" id="IPR001387">
    <property type="entry name" value="Cro/C1-type_HTH"/>
</dbReference>
<feature type="region of interest" description="Disordered" evidence="1">
    <location>
        <begin position="1"/>
        <end position="21"/>
    </location>
</feature>
<dbReference type="Gene3D" id="1.10.260.40">
    <property type="entry name" value="lambda repressor-like DNA-binding domains"/>
    <property type="match status" value="1"/>
</dbReference>
<dbReference type="GO" id="GO:0003677">
    <property type="term" value="F:DNA binding"/>
    <property type="evidence" value="ECO:0007669"/>
    <property type="project" value="InterPro"/>
</dbReference>
<dbReference type="PANTHER" id="PTHR35010">
    <property type="entry name" value="BLL4672 PROTEIN-RELATED"/>
    <property type="match status" value="1"/>
</dbReference>
<organism evidence="3 4">
    <name type="scientific">Streptomyces melanosporofaciens</name>
    <dbReference type="NCBI Taxonomy" id="67327"/>
    <lineage>
        <taxon>Bacteria</taxon>
        <taxon>Bacillati</taxon>
        <taxon>Actinomycetota</taxon>
        <taxon>Actinomycetes</taxon>
        <taxon>Kitasatosporales</taxon>
        <taxon>Streptomycetaceae</taxon>
        <taxon>Streptomyces</taxon>
        <taxon>Streptomyces violaceusniger group</taxon>
    </lineage>
</organism>
<gene>
    <name evidence="3" type="ORF">SAMN04490356_4675</name>
</gene>
<keyword evidence="4" id="KW-1185">Reference proteome</keyword>
<dbReference type="CDD" id="cd00093">
    <property type="entry name" value="HTH_XRE"/>
    <property type="match status" value="1"/>
</dbReference>
<dbReference type="PANTHER" id="PTHR35010:SF2">
    <property type="entry name" value="BLL4672 PROTEIN"/>
    <property type="match status" value="1"/>
</dbReference>
<dbReference type="EMBL" id="FNST01000002">
    <property type="protein sequence ID" value="SEC57594.1"/>
    <property type="molecule type" value="Genomic_DNA"/>
</dbReference>
<sequence length="302" mass="33607">MSAAAAAGKSGREEKAMDRTELAQFLRGRREALQPEDIGLPHRARRRTRGLRREEVAELSGMSTDYYARLERGTGPQPSEQMIAAIARGLRLSLAERDHLFLLAGHATPRRTLRADHISPGLMRILDRLRDTPAQIMGPLGETLVQTRLATALLGDQTRYTGPARSVVYRWFTDPASRLIYPASDHPAHGRVFTAQLRRTAARQGPHSPAADLARRLLDESEEFAAIWNEHEVGLTYTDEKRFAHAEVGELTLHCQSLLDPDQDHALLVFTATPGTESYEKLQVLEVIGTQQLERTSPVTGP</sequence>
<feature type="compositionally biased region" description="Basic and acidic residues" evidence="1">
    <location>
        <begin position="10"/>
        <end position="21"/>
    </location>
</feature>
<dbReference type="Gene3D" id="3.30.450.180">
    <property type="match status" value="1"/>
</dbReference>
<dbReference type="Pfam" id="PF17765">
    <property type="entry name" value="MLTR_LBD"/>
    <property type="match status" value="1"/>
</dbReference>
<dbReference type="InterPro" id="IPR010982">
    <property type="entry name" value="Lambda_DNA-bd_dom_sf"/>
</dbReference>
<evidence type="ECO:0000259" key="2">
    <source>
        <dbReference type="PROSITE" id="PS50943"/>
    </source>
</evidence>
<dbReference type="Pfam" id="PF13560">
    <property type="entry name" value="HTH_31"/>
    <property type="match status" value="1"/>
</dbReference>